<comment type="caution">
    <text evidence="4">The sequence shown here is derived from an EMBL/GenBank/DDBJ whole genome shotgun (WGS) entry which is preliminary data.</text>
</comment>
<feature type="modified residue" description="Phosphohistidine" evidence="2">
    <location>
        <position position="53"/>
    </location>
</feature>
<organism evidence="4 5">
    <name type="scientific">Sphingomonas hankookensis</name>
    <dbReference type="NCBI Taxonomy" id="563996"/>
    <lineage>
        <taxon>Bacteria</taxon>
        <taxon>Pseudomonadati</taxon>
        <taxon>Pseudomonadota</taxon>
        <taxon>Alphaproteobacteria</taxon>
        <taxon>Sphingomonadales</taxon>
        <taxon>Sphingomonadaceae</taxon>
        <taxon>Sphingomonas</taxon>
    </lineage>
</organism>
<dbReference type="SUPFAM" id="SSF47226">
    <property type="entry name" value="Histidine-containing phosphotransfer domain, HPT domain"/>
    <property type="match status" value="1"/>
</dbReference>
<dbReference type="InterPro" id="IPR036641">
    <property type="entry name" value="HPT_dom_sf"/>
</dbReference>
<protein>
    <submittedName>
        <fullName evidence="4">Histidine phosphotransferase</fullName>
    </submittedName>
</protein>
<evidence type="ECO:0000259" key="3">
    <source>
        <dbReference type="PROSITE" id="PS50894"/>
    </source>
</evidence>
<evidence type="ECO:0000256" key="2">
    <source>
        <dbReference type="PROSITE-ProRule" id="PRU00110"/>
    </source>
</evidence>
<evidence type="ECO:0000313" key="4">
    <source>
        <dbReference type="EMBL" id="KZE17854.1"/>
    </source>
</evidence>
<sequence length="130" mass="14272">MIDERTLANARAELGANFVRILGYFKEDGVKSLIAIEQAMRQQNAAAMVLPAHTLKGESRQFGADTLADLAEVIETIARNCVETRDVPTEALEHVAQLRPTFEATLGVLDRDSNPLAQRRNGFGKRPVAL</sequence>
<dbReference type="Gene3D" id="1.20.120.160">
    <property type="entry name" value="HPT domain"/>
    <property type="match status" value="1"/>
</dbReference>
<dbReference type="Proteomes" id="UP000076609">
    <property type="component" value="Unassembled WGS sequence"/>
</dbReference>
<proteinExistence type="predicted"/>
<dbReference type="PROSITE" id="PS50894">
    <property type="entry name" value="HPT"/>
    <property type="match status" value="1"/>
</dbReference>
<reference evidence="5" key="1">
    <citation type="submission" date="2016-01" db="EMBL/GenBank/DDBJ databases">
        <title>Draft genome of Chromobacterium sp. F49.</title>
        <authorList>
            <person name="Hong K.W."/>
        </authorList>
    </citation>
    <scope>NUCLEOTIDE SEQUENCE [LARGE SCALE GENOMIC DNA]</scope>
    <source>
        <strain evidence="5">CN3</strain>
    </source>
</reference>
<name>A0ABR5YFI3_9SPHN</name>
<accession>A0ABR5YFI3</accession>
<feature type="domain" description="HPt" evidence="3">
    <location>
        <begin position="14"/>
        <end position="109"/>
    </location>
</feature>
<keyword evidence="2" id="KW-0597">Phosphoprotein</keyword>
<keyword evidence="5" id="KW-1185">Reference proteome</keyword>
<dbReference type="InterPro" id="IPR008207">
    <property type="entry name" value="Sig_transdc_His_kin_Hpt_dom"/>
</dbReference>
<evidence type="ECO:0000313" key="5">
    <source>
        <dbReference type="Proteomes" id="UP000076609"/>
    </source>
</evidence>
<dbReference type="EMBL" id="LQQO01000005">
    <property type="protein sequence ID" value="KZE17854.1"/>
    <property type="molecule type" value="Genomic_DNA"/>
</dbReference>
<gene>
    <name evidence="4" type="ORF">AVT10_10730</name>
</gene>
<dbReference type="Pfam" id="PF01627">
    <property type="entry name" value="Hpt"/>
    <property type="match status" value="1"/>
</dbReference>
<keyword evidence="1" id="KW-0902">Two-component regulatory system</keyword>
<evidence type="ECO:0000256" key="1">
    <source>
        <dbReference type="ARBA" id="ARBA00023012"/>
    </source>
</evidence>